<dbReference type="AlphaFoldDB" id="A0A922S9H5"/>
<keyword evidence="3 4" id="KW-0326">Glycosidase</keyword>
<dbReference type="InterPro" id="IPR000322">
    <property type="entry name" value="Glyco_hydro_31_TIM"/>
</dbReference>
<sequence>MYVPYSSLAEIRGKRPFIISRSTFVGMGKYSGHWSGDIASDWHDMRMTVPELLSFSLFGIPMMGADICGFRGDTSTELCKRWMQLGAFYPFSRNHNDDSSKGGGIIPMQEPPQQGPVTTTNTRSSPLQLLVVPDRDNQAKGELYWDDGDSLNTYEEQKYSHIEFSLNITEIRSTVQWWGYGVPSLNKISVLNQPPIKMVAINDQPCVKQCEFNYNTQTKVLQITANLSLDKPFNVKWYEKLKTPSPNWRSWMGSKNNP</sequence>
<dbReference type="PANTHER" id="PTHR22762">
    <property type="entry name" value="ALPHA-GLUCOSIDASE"/>
    <property type="match status" value="1"/>
</dbReference>
<comment type="similarity">
    <text evidence="1 4">Belongs to the glycosyl hydrolase 31 family.</text>
</comment>
<dbReference type="InterPro" id="IPR030459">
    <property type="entry name" value="Glyco_hydro_31_CS"/>
</dbReference>
<dbReference type="Proteomes" id="UP000814243">
    <property type="component" value="Unassembled WGS sequence"/>
</dbReference>
<name>A0A922S9H5_SPOEX</name>
<organism evidence="7 8">
    <name type="scientific">Spodoptera exigua</name>
    <name type="common">Beet armyworm</name>
    <name type="synonym">Noctua fulgens</name>
    <dbReference type="NCBI Taxonomy" id="7107"/>
    <lineage>
        <taxon>Eukaryota</taxon>
        <taxon>Metazoa</taxon>
        <taxon>Ecdysozoa</taxon>
        <taxon>Arthropoda</taxon>
        <taxon>Hexapoda</taxon>
        <taxon>Insecta</taxon>
        <taxon>Pterygota</taxon>
        <taxon>Neoptera</taxon>
        <taxon>Endopterygota</taxon>
        <taxon>Lepidoptera</taxon>
        <taxon>Glossata</taxon>
        <taxon>Ditrysia</taxon>
        <taxon>Noctuoidea</taxon>
        <taxon>Noctuidae</taxon>
        <taxon>Amphipyrinae</taxon>
        <taxon>Spodoptera</taxon>
    </lineage>
</organism>
<evidence type="ECO:0000313" key="8">
    <source>
        <dbReference type="Proteomes" id="UP000814243"/>
    </source>
</evidence>
<comment type="caution">
    <text evidence="7">The sequence shown here is derived from an EMBL/GenBank/DDBJ whole genome shotgun (WGS) entry which is preliminary data.</text>
</comment>
<evidence type="ECO:0000256" key="1">
    <source>
        <dbReference type="ARBA" id="ARBA00007806"/>
    </source>
</evidence>
<protein>
    <recommendedName>
        <fullName evidence="6">Glycoside hydrolase family 31 TIM barrel domain-containing protein</fullName>
    </recommendedName>
</protein>
<dbReference type="InterPro" id="IPR017853">
    <property type="entry name" value="GH"/>
</dbReference>
<evidence type="ECO:0000256" key="4">
    <source>
        <dbReference type="RuleBase" id="RU361185"/>
    </source>
</evidence>
<feature type="region of interest" description="Disordered" evidence="5">
    <location>
        <begin position="99"/>
        <end position="123"/>
    </location>
</feature>
<proteinExistence type="inferred from homology"/>
<evidence type="ECO:0000256" key="3">
    <source>
        <dbReference type="ARBA" id="ARBA00023295"/>
    </source>
</evidence>
<dbReference type="GO" id="GO:0004553">
    <property type="term" value="F:hydrolase activity, hydrolyzing O-glycosyl compounds"/>
    <property type="evidence" value="ECO:0007669"/>
    <property type="project" value="InterPro"/>
</dbReference>
<dbReference type="PANTHER" id="PTHR22762:SF131">
    <property type="entry name" value="GLYCOSIDE HYDROLASE FAMILY 31 N-TERMINAL DOMAIN-CONTAINING PROTEIN"/>
    <property type="match status" value="1"/>
</dbReference>
<evidence type="ECO:0000256" key="5">
    <source>
        <dbReference type="SAM" id="MobiDB-lite"/>
    </source>
</evidence>
<accession>A0A922S9H5</accession>
<evidence type="ECO:0000313" key="7">
    <source>
        <dbReference type="EMBL" id="KAH9629330.1"/>
    </source>
</evidence>
<dbReference type="Pfam" id="PF01055">
    <property type="entry name" value="Glyco_hydro_31_2nd"/>
    <property type="match status" value="1"/>
</dbReference>
<evidence type="ECO:0000259" key="6">
    <source>
        <dbReference type="Pfam" id="PF01055"/>
    </source>
</evidence>
<gene>
    <name evidence="7" type="ORF">HF086_017705</name>
</gene>
<dbReference type="SUPFAM" id="SSF51445">
    <property type="entry name" value="(Trans)glycosidases"/>
    <property type="match status" value="1"/>
</dbReference>
<dbReference type="EMBL" id="JACEFF010000870">
    <property type="protein sequence ID" value="KAH9629330.1"/>
    <property type="molecule type" value="Genomic_DNA"/>
</dbReference>
<dbReference type="Gene3D" id="3.20.20.80">
    <property type="entry name" value="Glycosidases"/>
    <property type="match status" value="1"/>
</dbReference>
<reference evidence="7" key="1">
    <citation type="journal article" date="2021" name="G3 (Bethesda)">
        <title>Genome and transcriptome analysis of the beet armyworm Spodoptera exigua reveals targets for pest control. .</title>
        <authorList>
            <person name="Simon S."/>
            <person name="Breeschoten T."/>
            <person name="Jansen H.J."/>
            <person name="Dirks R.P."/>
            <person name="Schranz M.E."/>
            <person name="Ros V.I.D."/>
        </authorList>
    </citation>
    <scope>NUCLEOTIDE SEQUENCE</scope>
    <source>
        <strain evidence="7">TB_SE_WUR_2020</strain>
    </source>
</reference>
<dbReference type="PROSITE" id="PS00707">
    <property type="entry name" value="GLYCOSYL_HYDROL_F31_2"/>
    <property type="match status" value="1"/>
</dbReference>
<keyword evidence="2 4" id="KW-0378">Hydrolase</keyword>
<dbReference type="GO" id="GO:0005975">
    <property type="term" value="P:carbohydrate metabolic process"/>
    <property type="evidence" value="ECO:0007669"/>
    <property type="project" value="InterPro"/>
</dbReference>
<feature type="domain" description="Glycoside hydrolase family 31 TIM barrel" evidence="6">
    <location>
        <begin position="12"/>
        <end position="101"/>
    </location>
</feature>
<evidence type="ECO:0000256" key="2">
    <source>
        <dbReference type="ARBA" id="ARBA00022801"/>
    </source>
</evidence>